<sequence>MKLTELLQNKTRNFIWLTLGLVLIAVGLYFHSAQSVLSFDRVPDYQETVNQESLPVRVRIERIGIDLPVTESKIKNGVWEISDTGASHLGVSGRPGKSNMVIYGHNRAHLFGPLFKIEGGDIVEIRDENDEVYIYMVEKILEVNPNQVEVIAPTEEEILTLYTCSGFLDSKRLIVVAKPI</sequence>
<accession>A0A1F8C1U3</accession>
<keyword evidence="2" id="KW-0472">Membrane</keyword>
<reference evidence="3 4" key="1">
    <citation type="journal article" date="2016" name="Nat. Commun.">
        <title>Thousands of microbial genomes shed light on interconnected biogeochemical processes in an aquifer system.</title>
        <authorList>
            <person name="Anantharaman K."/>
            <person name="Brown C.T."/>
            <person name="Hug L.A."/>
            <person name="Sharon I."/>
            <person name="Castelle C.J."/>
            <person name="Probst A.J."/>
            <person name="Thomas B.C."/>
            <person name="Singh A."/>
            <person name="Wilkins M.J."/>
            <person name="Karaoz U."/>
            <person name="Brodie E.L."/>
            <person name="Williams K.H."/>
            <person name="Hubbard S.S."/>
            <person name="Banfield J.F."/>
        </authorList>
    </citation>
    <scope>NUCLEOTIDE SEQUENCE [LARGE SCALE GENOMIC DNA]</scope>
</reference>
<feature type="transmembrane region" description="Helical" evidence="2">
    <location>
        <begin position="12"/>
        <end position="31"/>
    </location>
</feature>
<dbReference type="CDD" id="cd00004">
    <property type="entry name" value="Sortase"/>
    <property type="match status" value="1"/>
</dbReference>
<dbReference type="NCBIfam" id="TIGR01076">
    <property type="entry name" value="sortase_fam"/>
    <property type="match status" value="1"/>
</dbReference>
<dbReference type="STRING" id="1802525.A2975_04525"/>
<dbReference type="GO" id="GO:0016787">
    <property type="term" value="F:hydrolase activity"/>
    <property type="evidence" value="ECO:0007669"/>
    <property type="project" value="UniProtKB-KW"/>
</dbReference>
<dbReference type="EMBL" id="MGHL01000006">
    <property type="protein sequence ID" value="OGM70306.1"/>
    <property type="molecule type" value="Genomic_DNA"/>
</dbReference>
<evidence type="ECO:0000313" key="3">
    <source>
        <dbReference type="EMBL" id="OGM70306.1"/>
    </source>
</evidence>
<organism evidence="3 4">
    <name type="scientific">Candidatus Woesebacteria bacterium RIFCSPLOWO2_01_FULL_44_14</name>
    <dbReference type="NCBI Taxonomy" id="1802525"/>
    <lineage>
        <taxon>Bacteria</taxon>
        <taxon>Candidatus Woeseibacteriota</taxon>
    </lineage>
</organism>
<gene>
    <name evidence="3" type="ORF">A2975_04525</name>
</gene>
<comment type="caution">
    <text evidence="3">The sequence shown here is derived from an EMBL/GenBank/DDBJ whole genome shotgun (WGS) entry which is preliminary data.</text>
</comment>
<dbReference type="InterPro" id="IPR005754">
    <property type="entry name" value="Sortase"/>
</dbReference>
<evidence type="ECO:0000256" key="2">
    <source>
        <dbReference type="SAM" id="Phobius"/>
    </source>
</evidence>
<protein>
    <recommendedName>
        <fullName evidence="5">Sortase</fullName>
    </recommendedName>
</protein>
<dbReference type="InterPro" id="IPR023365">
    <property type="entry name" value="Sortase_dom-sf"/>
</dbReference>
<keyword evidence="2" id="KW-0812">Transmembrane</keyword>
<keyword evidence="1" id="KW-0378">Hydrolase</keyword>
<dbReference type="Pfam" id="PF04203">
    <property type="entry name" value="Sortase"/>
    <property type="match status" value="1"/>
</dbReference>
<dbReference type="Gene3D" id="2.40.260.10">
    <property type="entry name" value="Sortase"/>
    <property type="match status" value="1"/>
</dbReference>
<name>A0A1F8C1U3_9BACT</name>
<dbReference type="SUPFAM" id="SSF63817">
    <property type="entry name" value="Sortase"/>
    <property type="match status" value="1"/>
</dbReference>
<dbReference type="AlphaFoldDB" id="A0A1F8C1U3"/>
<evidence type="ECO:0008006" key="5">
    <source>
        <dbReference type="Google" id="ProtNLM"/>
    </source>
</evidence>
<evidence type="ECO:0000256" key="1">
    <source>
        <dbReference type="ARBA" id="ARBA00022801"/>
    </source>
</evidence>
<dbReference type="Proteomes" id="UP000178429">
    <property type="component" value="Unassembled WGS sequence"/>
</dbReference>
<evidence type="ECO:0000313" key="4">
    <source>
        <dbReference type="Proteomes" id="UP000178429"/>
    </source>
</evidence>
<proteinExistence type="predicted"/>
<keyword evidence="2" id="KW-1133">Transmembrane helix</keyword>